<dbReference type="EMBL" id="LAZR01030900">
    <property type="protein sequence ID" value="KKL55269.1"/>
    <property type="molecule type" value="Genomic_DNA"/>
</dbReference>
<accession>A0A0F9D185</accession>
<organism evidence="1">
    <name type="scientific">marine sediment metagenome</name>
    <dbReference type="NCBI Taxonomy" id="412755"/>
    <lineage>
        <taxon>unclassified sequences</taxon>
        <taxon>metagenomes</taxon>
        <taxon>ecological metagenomes</taxon>
    </lineage>
</organism>
<gene>
    <name evidence="1" type="ORF">LCGC14_2257140</name>
</gene>
<protein>
    <submittedName>
        <fullName evidence="1">Uncharacterized protein</fullName>
    </submittedName>
</protein>
<sequence>RKGSICICSAGFKGMITSDIVKTVRFPDGIVGLARTGIHLEDKGKIKVGDYWSSKNPTVIGHIDNME</sequence>
<name>A0A0F9D185_9ZZZZ</name>
<reference evidence="1" key="1">
    <citation type="journal article" date="2015" name="Nature">
        <title>Complex archaea that bridge the gap between prokaryotes and eukaryotes.</title>
        <authorList>
            <person name="Spang A."/>
            <person name="Saw J.H."/>
            <person name="Jorgensen S.L."/>
            <person name="Zaremba-Niedzwiedzka K."/>
            <person name="Martijn J."/>
            <person name="Lind A.E."/>
            <person name="van Eijk R."/>
            <person name="Schleper C."/>
            <person name="Guy L."/>
            <person name="Ettema T.J."/>
        </authorList>
    </citation>
    <scope>NUCLEOTIDE SEQUENCE</scope>
</reference>
<comment type="caution">
    <text evidence="1">The sequence shown here is derived from an EMBL/GenBank/DDBJ whole genome shotgun (WGS) entry which is preliminary data.</text>
</comment>
<evidence type="ECO:0000313" key="1">
    <source>
        <dbReference type="EMBL" id="KKL55269.1"/>
    </source>
</evidence>
<feature type="non-terminal residue" evidence="1">
    <location>
        <position position="1"/>
    </location>
</feature>
<proteinExistence type="predicted"/>
<dbReference type="AlphaFoldDB" id="A0A0F9D185"/>